<dbReference type="EMBL" id="ML996084">
    <property type="protein sequence ID" value="KAF2154354.1"/>
    <property type="molecule type" value="Genomic_DNA"/>
</dbReference>
<accession>A0A9P4J8P2</accession>
<feature type="region of interest" description="Disordered" evidence="1">
    <location>
        <begin position="180"/>
        <end position="429"/>
    </location>
</feature>
<comment type="caution">
    <text evidence="2">The sequence shown here is derived from an EMBL/GenBank/DDBJ whole genome shotgun (WGS) entry which is preliminary data.</text>
</comment>
<evidence type="ECO:0000313" key="3">
    <source>
        <dbReference type="Proteomes" id="UP000799439"/>
    </source>
</evidence>
<dbReference type="OrthoDB" id="5375264at2759"/>
<gene>
    <name evidence="2" type="ORF">K461DRAFT_293009</name>
</gene>
<feature type="compositionally biased region" description="Polar residues" evidence="1">
    <location>
        <begin position="309"/>
        <end position="322"/>
    </location>
</feature>
<protein>
    <submittedName>
        <fullName evidence="2">Uncharacterized protein</fullName>
    </submittedName>
</protein>
<feature type="compositionally biased region" description="Basic and acidic residues" evidence="1">
    <location>
        <begin position="209"/>
        <end position="221"/>
    </location>
</feature>
<feature type="compositionally biased region" description="Basic and acidic residues" evidence="1">
    <location>
        <begin position="398"/>
        <end position="408"/>
    </location>
</feature>
<evidence type="ECO:0000256" key="1">
    <source>
        <dbReference type="SAM" id="MobiDB-lite"/>
    </source>
</evidence>
<feature type="compositionally biased region" description="Polar residues" evidence="1">
    <location>
        <begin position="136"/>
        <end position="145"/>
    </location>
</feature>
<feature type="compositionally biased region" description="Basic and acidic residues" evidence="1">
    <location>
        <begin position="323"/>
        <end position="342"/>
    </location>
</feature>
<feature type="compositionally biased region" description="Basic residues" evidence="1">
    <location>
        <begin position="358"/>
        <end position="373"/>
    </location>
</feature>
<evidence type="ECO:0000313" key="2">
    <source>
        <dbReference type="EMBL" id="KAF2154354.1"/>
    </source>
</evidence>
<proteinExistence type="predicted"/>
<feature type="compositionally biased region" description="Polar residues" evidence="1">
    <location>
        <begin position="9"/>
        <end position="19"/>
    </location>
</feature>
<feature type="compositionally biased region" description="Polar residues" evidence="1">
    <location>
        <begin position="180"/>
        <end position="192"/>
    </location>
</feature>
<feature type="compositionally biased region" description="Polar residues" evidence="1">
    <location>
        <begin position="29"/>
        <end position="38"/>
    </location>
</feature>
<feature type="region of interest" description="Disordered" evidence="1">
    <location>
        <begin position="129"/>
        <end position="155"/>
    </location>
</feature>
<feature type="compositionally biased region" description="Basic and acidic residues" evidence="1">
    <location>
        <begin position="374"/>
        <end position="390"/>
    </location>
</feature>
<keyword evidence="3" id="KW-1185">Reference proteome</keyword>
<name>A0A9P4J8P2_9PEZI</name>
<feature type="region of interest" description="Disordered" evidence="1">
    <location>
        <begin position="1"/>
        <end position="112"/>
    </location>
</feature>
<feature type="compositionally biased region" description="Basic and acidic residues" evidence="1">
    <location>
        <begin position="270"/>
        <end position="308"/>
    </location>
</feature>
<reference evidence="2" key="1">
    <citation type="journal article" date="2020" name="Stud. Mycol.">
        <title>101 Dothideomycetes genomes: a test case for predicting lifestyles and emergence of pathogens.</title>
        <authorList>
            <person name="Haridas S."/>
            <person name="Albert R."/>
            <person name="Binder M."/>
            <person name="Bloem J."/>
            <person name="Labutti K."/>
            <person name="Salamov A."/>
            <person name="Andreopoulos B."/>
            <person name="Baker S."/>
            <person name="Barry K."/>
            <person name="Bills G."/>
            <person name="Bluhm B."/>
            <person name="Cannon C."/>
            <person name="Castanera R."/>
            <person name="Culley D."/>
            <person name="Daum C."/>
            <person name="Ezra D."/>
            <person name="Gonzalez J."/>
            <person name="Henrissat B."/>
            <person name="Kuo A."/>
            <person name="Liang C."/>
            <person name="Lipzen A."/>
            <person name="Lutzoni F."/>
            <person name="Magnuson J."/>
            <person name="Mondo S."/>
            <person name="Nolan M."/>
            <person name="Ohm R."/>
            <person name="Pangilinan J."/>
            <person name="Park H.-J."/>
            <person name="Ramirez L."/>
            <person name="Alfaro M."/>
            <person name="Sun H."/>
            <person name="Tritt A."/>
            <person name="Yoshinaga Y."/>
            <person name="Zwiers L.-H."/>
            <person name="Turgeon B."/>
            <person name="Goodwin S."/>
            <person name="Spatafora J."/>
            <person name="Crous P."/>
            <person name="Grigoriev I."/>
        </authorList>
    </citation>
    <scope>NUCLEOTIDE SEQUENCE</scope>
    <source>
        <strain evidence="2">CBS 260.36</strain>
    </source>
</reference>
<dbReference type="AlphaFoldDB" id="A0A9P4J8P2"/>
<feature type="compositionally biased region" description="Basic residues" evidence="1">
    <location>
        <begin position="39"/>
        <end position="48"/>
    </location>
</feature>
<feature type="compositionally biased region" description="Basic and acidic residues" evidence="1">
    <location>
        <begin position="91"/>
        <end position="100"/>
    </location>
</feature>
<feature type="compositionally biased region" description="Basic residues" evidence="1">
    <location>
        <begin position="198"/>
        <end position="208"/>
    </location>
</feature>
<dbReference type="Proteomes" id="UP000799439">
    <property type="component" value="Unassembled WGS sequence"/>
</dbReference>
<organism evidence="2 3">
    <name type="scientific">Myriangium duriaei CBS 260.36</name>
    <dbReference type="NCBI Taxonomy" id="1168546"/>
    <lineage>
        <taxon>Eukaryota</taxon>
        <taxon>Fungi</taxon>
        <taxon>Dikarya</taxon>
        <taxon>Ascomycota</taxon>
        <taxon>Pezizomycotina</taxon>
        <taxon>Dothideomycetes</taxon>
        <taxon>Dothideomycetidae</taxon>
        <taxon>Myriangiales</taxon>
        <taxon>Myriangiaceae</taxon>
        <taxon>Myriangium</taxon>
    </lineage>
</organism>
<sequence>MARKRKVTSKATISNFTDDSASEGGPASDTENPPLNNSKKARQGRAKAKKDQSKPANTELTTKEPVGTEQVTGEPVCAEQVIKESVSTEQVAKEPLHTKEAATGPDNVEQADLGLVSTKQVITRSVNTEKVAEEPFSTQQVSSGLLSVEKETQEPVNMGAETVESAKMASLTTEPLNTQQLVAMIQVSSEQPIPQDRKPKRAPRKRAQPKPESHPKPENQKKRGRPPKAKTAAVDSKRPLEDPEPTSLQPKRTRTTKTTTSSKPGATRKKANEIENEHPSEQSATDDGHEPERTSNQEDDQLDTKGEHGTNQSEPLNESAETPSERSSEIPVQQRKEPDLEKPAIPLVEEPTKDSMRKPARKTARKPVKKALKKPVEKPAGKPVKEHVEGASKNPQQKFDEPKVKTDYGPDEDVKETADSNLNGKPKEHIDKSAGVINERRKKATPAQPVLAKRSIPQTYDHCDDADKALFDMREVGEDWETIKKRYEELGGPVSDCRSTLPNRYTRMKSNFSMMRQEDIMLLMAAKLDVDKELDGERWPRIAKKIVDMGGDTYTIEILRINYNRLMGEGDPAMLEAMAQRDATNGGGVIAWEQKSA</sequence>